<evidence type="ECO:0000313" key="7">
    <source>
        <dbReference type="Proteomes" id="UP000239209"/>
    </source>
</evidence>
<dbReference type="InterPro" id="IPR020845">
    <property type="entry name" value="AMP-binding_CS"/>
</dbReference>
<organism evidence="6 7">
    <name type="scientific">Pseudosporangium ferrugineum</name>
    <dbReference type="NCBI Taxonomy" id="439699"/>
    <lineage>
        <taxon>Bacteria</taxon>
        <taxon>Bacillati</taxon>
        <taxon>Actinomycetota</taxon>
        <taxon>Actinomycetes</taxon>
        <taxon>Micromonosporales</taxon>
        <taxon>Micromonosporaceae</taxon>
        <taxon>Pseudosporangium</taxon>
    </lineage>
</organism>
<dbReference type="InterPro" id="IPR045851">
    <property type="entry name" value="AMP-bd_C_sf"/>
</dbReference>
<dbReference type="EMBL" id="PVZG01000027">
    <property type="protein sequence ID" value="PRY19889.1"/>
    <property type="molecule type" value="Genomic_DNA"/>
</dbReference>
<evidence type="ECO:0000256" key="1">
    <source>
        <dbReference type="ARBA" id="ARBA00001957"/>
    </source>
</evidence>
<dbReference type="GO" id="GO:0043041">
    <property type="term" value="P:amino acid activation for nonribosomal peptide biosynthetic process"/>
    <property type="evidence" value="ECO:0007669"/>
    <property type="project" value="TreeGrafter"/>
</dbReference>
<dbReference type="GO" id="GO:0003824">
    <property type="term" value="F:catalytic activity"/>
    <property type="evidence" value="ECO:0007669"/>
    <property type="project" value="InterPro"/>
</dbReference>
<dbReference type="SUPFAM" id="SSF47336">
    <property type="entry name" value="ACP-like"/>
    <property type="match status" value="1"/>
</dbReference>
<dbReference type="PANTHER" id="PTHR45527:SF1">
    <property type="entry name" value="FATTY ACID SYNTHASE"/>
    <property type="match status" value="1"/>
</dbReference>
<protein>
    <submittedName>
        <fullName evidence="6">Amino acid adenylation domain-containing protein</fullName>
    </submittedName>
</protein>
<dbReference type="Gene3D" id="3.40.50.12780">
    <property type="entry name" value="N-terminal domain of ligase-like"/>
    <property type="match status" value="1"/>
</dbReference>
<dbReference type="InterPro" id="IPR010071">
    <property type="entry name" value="AA_adenyl_dom"/>
</dbReference>
<dbReference type="Gene3D" id="3.30.559.10">
    <property type="entry name" value="Chloramphenicol acetyltransferase-like domain"/>
    <property type="match status" value="1"/>
</dbReference>
<sequence length="969" mass="104354">MIDRSIDAVAAIVGVTLAGAVYVPLSPREPAARLRRIHALAGFRHMLVGSAAARDQVAEALSGRCPVTDVTGIPAGSPPVEPATGSASRLAYVMFTSGTTGTPKGVMVEHRGVVRLVTGTDYAPFGPDQRILHGAALEFDAATFELWGALLNGGSLHVISDEALVVPSALGALLRARQVTMAWLTAPLFHQIVDEAPAELATLNTLITGGDVVSAAHVRRLRAINPELRLLNGYGPTENTTFSTVYPVPAEVPDPLPIGRPIRGTTALVVDDGGAPAPDGTEGELWVGGSGLARGYLGDPVLTAERFVVRDGARWYRTGDRVCRRADGVLLFHGRTDDQVKISGRLVQPRGVDAVLLRLPGVRSAWTRLFDTPGTGPRLVSYVVGPVEPQAVLAQLRAQLPPYLCPQRVVVLPRLPLGPTGKVDWRALPDPGRGDTGTAPADRPGRVPDSDPSTTLSALAGLWAEILRVPASDIGPASSFLGLGGDSLAFGRLAGRIAHRLGVEVPLGALMGARDLAEMTSQIDRAGVATRPGPAPAPPTAGLHPAQRALYTRWLTDPDSLAYNIPFRIDLRGPVDPDRVRDALSAVVARHDVFDGHFELSPEGPRRAVGESAPPAFEYLPRPAAGDDPPFFRPFAPGDSPLVRARLVRLGPERHELHIDVHHVVFDGISLRLFVEDFLGEYAGTTRPAPAPTYREATAWHTQRLAADPHGDAAFWTGVFRDPPPRLALPYDRPLPARRDDRGGVVRRTRPVERSAAVDALARRRGTTPFTVLFAAYVTLLARIAKATDIAVGVPMHGRVDPAFERTVGMFVNTVCLRVDVPVGATVAELLAEVDRRRRAALDHQAYPFDVLVDRLGRHRDPARTPLFDVFFALHAIPMYEFRSGALTASVDLLPTGHARFDLNLQVHPMPDALIVDLEYASAVFDRDHASRLLDEYLAVLDEIVDDPDVVVHRRLPVSDLPAFDFEDC</sequence>
<dbReference type="Pfam" id="PF00550">
    <property type="entry name" value="PP-binding"/>
    <property type="match status" value="1"/>
</dbReference>
<keyword evidence="3" id="KW-0597">Phosphoprotein</keyword>
<dbReference type="PROSITE" id="PS50075">
    <property type="entry name" value="CARRIER"/>
    <property type="match status" value="1"/>
</dbReference>
<keyword evidence="2" id="KW-0596">Phosphopantetheine</keyword>
<dbReference type="InterPro" id="IPR042099">
    <property type="entry name" value="ANL_N_sf"/>
</dbReference>
<dbReference type="CDD" id="cd19531">
    <property type="entry name" value="LCL_NRPS-like"/>
    <property type="match status" value="1"/>
</dbReference>
<dbReference type="InterPro" id="IPR036736">
    <property type="entry name" value="ACP-like_sf"/>
</dbReference>
<dbReference type="GO" id="GO:0044550">
    <property type="term" value="P:secondary metabolite biosynthetic process"/>
    <property type="evidence" value="ECO:0007669"/>
    <property type="project" value="TreeGrafter"/>
</dbReference>
<keyword evidence="7" id="KW-1185">Reference proteome</keyword>
<dbReference type="InterPro" id="IPR020806">
    <property type="entry name" value="PKS_PP-bd"/>
</dbReference>
<evidence type="ECO:0000256" key="3">
    <source>
        <dbReference type="ARBA" id="ARBA00022553"/>
    </source>
</evidence>
<dbReference type="NCBIfam" id="TIGR01733">
    <property type="entry name" value="AA-adenyl-dom"/>
    <property type="match status" value="1"/>
</dbReference>
<accession>A0A2T0RFH2</accession>
<evidence type="ECO:0000256" key="2">
    <source>
        <dbReference type="ARBA" id="ARBA00022450"/>
    </source>
</evidence>
<dbReference type="GO" id="GO:0008610">
    <property type="term" value="P:lipid biosynthetic process"/>
    <property type="evidence" value="ECO:0007669"/>
    <property type="project" value="UniProtKB-ARBA"/>
</dbReference>
<dbReference type="Pfam" id="PF13193">
    <property type="entry name" value="AMP-binding_C"/>
    <property type="match status" value="1"/>
</dbReference>
<dbReference type="InterPro" id="IPR025110">
    <property type="entry name" value="AMP-bd_C"/>
</dbReference>
<dbReference type="InterPro" id="IPR009081">
    <property type="entry name" value="PP-bd_ACP"/>
</dbReference>
<feature type="domain" description="Carrier" evidence="5">
    <location>
        <begin position="450"/>
        <end position="527"/>
    </location>
</feature>
<dbReference type="Gene3D" id="3.30.300.30">
    <property type="match status" value="1"/>
</dbReference>
<dbReference type="InterPro" id="IPR000873">
    <property type="entry name" value="AMP-dep_synth/lig_dom"/>
</dbReference>
<dbReference type="Pfam" id="PF00668">
    <property type="entry name" value="Condensation"/>
    <property type="match status" value="1"/>
</dbReference>
<dbReference type="Gene3D" id="3.30.559.30">
    <property type="entry name" value="Nonribosomal peptide synthetase, condensation domain"/>
    <property type="match status" value="1"/>
</dbReference>
<reference evidence="6 7" key="1">
    <citation type="submission" date="2018-03" db="EMBL/GenBank/DDBJ databases">
        <title>Genomic Encyclopedia of Archaeal and Bacterial Type Strains, Phase II (KMG-II): from individual species to whole genera.</title>
        <authorList>
            <person name="Goeker M."/>
        </authorList>
    </citation>
    <scope>NUCLEOTIDE SEQUENCE [LARGE SCALE GENOMIC DNA]</scope>
    <source>
        <strain evidence="6 7">DSM 45348</strain>
    </source>
</reference>
<dbReference type="SUPFAM" id="SSF56801">
    <property type="entry name" value="Acetyl-CoA synthetase-like"/>
    <property type="match status" value="1"/>
</dbReference>
<name>A0A2T0RFH2_9ACTN</name>
<evidence type="ECO:0000259" key="5">
    <source>
        <dbReference type="PROSITE" id="PS50075"/>
    </source>
</evidence>
<dbReference type="InterPro" id="IPR023213">
    <property type="entry name" value="CAT-like_dom_sf"/>
</dbReference>
<comment type="cofactor">
    <cofactor evidence="1">
        <name>pantetheine 4'-phosphate</name>
        <dbReference type="ChEBI" id="CHEBI:47942"/>
    </cofactor>
</comment>
<comment type="caution">
    <text evidence="6">The sequence shown here is derived from an EMBL/GenBank/DDBJ whole genome shotgun (WGS) entry which is preliminary data.</text>
</comment>
<dbReference type="PANTHER" id="PTHR45527">
    <property type="entry name" value="NONRIBOSOMAL PEPTIDE SYNTHETASE"/>
    <property type="match status" value="1"/>
</dbReference>
<dbReference type="GO" id="GO:0031177">
    <property type="term" value="F:phosphopantetheine binding"/>
    <property type="evidence" value="ECO:0007669"/>
    <property type="project" value="InterPro"/>
</dbReference>
<dbReference type="InterPro" id="IPR001242">
    <property type="entry name" value="Condensation_dom"/>
</dbReference>
<dbReference type="AlphaFoldDB" id="A0A2T0RFH2"/>
<dbReference type="SUPFAM" id="SSF52777">
    <property type="entry name" value="CoA-dependent acyltransferases"/>
    <property type="match status" value="2"/>
</dbReference>
<feature type="region of interest" description="Disordered" evidence="4">
    <location>
        <begin position="423"/>
        <end position="453"/>
    </location>
</feature>
<evidence type="ECO:0000313" key="6">
    <source>
        <dbReference type="EMBL" id="PRY19889.1"/>
    </source>
</evidence>
<dbReference type="SMART" id="SM00823">
    <property type="entry name" value="PKS_PP"/>
    <property type="match status" value="1"/>
</dbReference>
<evidence type="ECO:0000256" key="4">
    <source>
        <dbReference type="SAM" id="MobiDB-lite"/>
    </source>
</evidence>
<gene>
    <name evidence="6" type="ORF">CLV70_12714</name>
</gene>
<dbReference type="GO" id="GO:0005737">
    <property type="term" value="C:cytoplasm"/>
    <property type="evidence" value="ECO:0007669"/>
    <property type="project" value="TreeGrafter"/>
</dbReference>
<dbReference type="Pfam" id="PF00501">
    <property type="entry name" value="AMP-binding"/>
    <property type="match status" value="1"/>
</dbReference>
<dbReference type="Proteomes" id="UP000239209">
    <property type="component" value="Unassembled WGS sequence"/>
</dbReference>
<dbReference type="Gene3D" id="1.10.1200.10">
    <property type="entry name" value="ACP-like"/>
    <property type="match status" value="1"/>
</dbReference>
<proteinExistence type="predicted"/>
<dbReference type="PROSITE" id="PS00455">
    <property type="entry name" value="AMP_BINDING"/>
    <property type="match status" value="1"/>
</dbReference>